<dbReference type="Proteomes" id="UP000594749">
    <property type="component" value="Chromosome"/>
</dbReference>
<dbReference type="InterPro" id="IPR015927">
    <property type="entry name" value="Peptidase_S24_S26A/B/C"/>
</dbReference>
<accession>A0A7M1LFB1</accession>
<sequence>MIGGGSNVMPQSSNLKCVPIVGEASCGLPILNSYQDDEVVYISENDYKKGLYAVIASGDSMTPEINDSDRVVCDPTAEIISGDLVHYKFYNDSAIKVYFRDENKGITQFIPYNNTADFKTVTVLDDDKEMLENLTIAKVVHITRVIDDGRKQRLRLLGKCNFKRSRNSNWQ</sequence>
<reference evidence="2 3" key="1">
    <citation type="submission" date="2020-10" db="EMBL/GenBank/DDBJ databases">
        <title>Campylobacter and Helicobacter PacBio genomes.</title>
        <authorList>
            <person name="Lane C."/>
        </authorList>
    </citation>
    <scope>NUCLEOTIDE SEQUENCE [LARGE SCALE GENOMIC DNA]</scope>
    <source>
        <strain evidence="2 3">2016D-0077</strain>
    </source>
</reference>
<dbReference type="SUPFAM" id="SSF51306">
    <property type="entry name" value="LexA/Signal peptidase"/>
    <property type="match status" value="1"/>
</dbReference>
<name>A0A7M1LFB1_9BACT</name>
<dbReference type="InterPro" id="IPR036286">
    <property type="entry name" value="LexA/Signal_pep-like_sf"/>
</dbReference>
<organism evidence="2 3">
    <name type="scientific">Campylobacter corcagiensis</name>
    <dbReference type="NCBI Taxonomy" id="1448857"/>
    <lineage>
        <taxon>Bacteria</taxon>
        <taxon>Pseudomonadati</taxon>
        <taxon>Campylobacterota</taxon>
        <taxon>Epsilonproteobacteria</taxon>
        <taxon>Campylobacterales</taxon>
        <taxon>Campylobacteraceae</taxon>
        <taxon>Campylobacter</taxon>
    </lineage>
</organism>
<dbReference type="AlphaFoldDB" id="A0A7M1LFB1"/>
<evidence type="ECO:0000313" key="3">
    <source>
        <dbReference type="Proteomes" id="UP000594749"/>
    </source>
</evidence>
<dbReference type="Pfam" id="PF00717">
    <property type="entry name" value="Peptidase_S24"/>
    <property type="match status" value="1"/>
</dbReference>
<gene>
    <name evidence="2" type="ORF">IMC76_04915</name>
</gene>
<evidence type="ECO:0000313" key="2">
    <source>
        <dbReference type="EMBL" id="QOQ86576.1"/>
    </source>
</evidence>
<dbReference type="RefSeq" id="WP_025802788.1">
    <property type="nucleotide sequence ID" value="NZ_CP053842.1"/>
</dbReference>
<dbReference type="CDD" id="cd06529">
    <property type="entry name" value="S24_LexA-like"/>
    <property type="match status" value="1"/>
</dbReference>
<protein>
    <submittedName>
        <fullName evidence="2">S24 family peptidase</fullName>
    </submittedName>
</protein>
<dbReference type="EMBL" id="CP063078">
    <property type="protein sequence ID" value="QOQ86576.1"/>
    <property type="molecule type" value="Genomic_DNA"/>
</dbReference>
<dbReference type="InterPro" id="IPR039418">
    <property type="entry name" value="LexA-like"/>
</dbReference>
<proteinExistence type="predicted"/>
<dbReference type="OrthoDB" id="5354894at2"/>
<keyword evidence="3" id="KW-1185">Reference proteome</keyword>
<dbReference type="Gene3D" id="2.10.109.10">
    <property type="entry name" value="Umud Fragment, subunit A"/>
    <property type="match status" value="1"/>
</dbReference>
<evidence type="ECO:0000259" key="1">
    <source>
        <dbReference type="Pfam" id="PF00717"/>
    </source>
</evidence>
<feature type="domain" description="Peptidase S24/S26A/S26B/S26C" evidence="1">
    <location>
        <begin position="19"/>
        <end position="123"/>
    </location>
</feature>